<dbReference type="GO" id="GO:0020037">
    <property type="term" value="F:heme binding"/>
    <property type="evidence" value="ECO:0007669"/>
    <property type="project" value="TreeGrafter"/>
</dbReference>
<dbReference type="PANTHER" id="PTHR30295">
    <property type="entry name" value="BACTERIOFERRITIN"/>
    <property type="match status" value="1"/>
</dbReference>
<evidence type="ECO:0000313" key="5">
    <source>
        <dbReference type="EMBL" id="CAB3675164.1"/>
    </source>
</evidence>
<dbReference type="PIRSF" id="PIRSF018063">
    <property type="entry name" value="Ferrtn_UCP018063"/>
    <property type="match status" value="1"/>
</dbReference>
<dbReference type="PANTHER" id="PTHR30295:SF1">
    <property type="entry name" value="DNA PROTECTION DURING STARVATION PROTEIN"/>
    <property type="match status" value="1"/>
</dbReference>
<sequence>MENTTRNREAAHRPFEMDVKAIRAKARQDIESGAVTDTYRADREQVLKLLNEALATEIVCVLRYKRHFFMARGLNAEPVAAEFAEHATQEQDHADKLAERIVQLGGEPNLSPKGLLDRSHSEYVEGKTLEEMIKENLIAERIAIDSYRKMIEYIGEQDSTTRRLLEEILAVEEEHADDMSDFLAKH</sequence>
<dbReference type="InterPro" id="IPR009078">
    <property type="entry name" value="Ferritin-like_SF"/>
</dbReference>
<dbReference type="InterPro" id="IPR008331">
    <property type="entry name" value="Ferritin_DPS_dom"/>
</dbReference>
<evidence type="ECO:0000256" key="3">
    <source>
        <dbReference type="PIRSR" id="PIRSR018063-50"/>
    </source>
</evidence>
<feature type="binding site" evidence="3">
    <location>
        <position position="175"/>
    </location>
    <ligand>
        <name>Fe cation</name>
        <dbReference type="ChEBI" id="CHEBI:24875"/>
    </ligand>
</feature>
<keyword evidence="1" id="KW-0409">Iron storage</keyword>
<proteinExistence type="predicted"/>
<evidence type="ECO:0000313" key="6">
    <source>
        <dbReference type="Proteomes" id="UP000494111"/>
    </source>
</evidence>
<feature type="domain" description="Ferritin-like diiron" evidence="4">
    <location>
        <begin position="40"/>
        <end position="186"/>
    </location>
</feature>
<gene>
    <name evidence="5" type="ORF">LMG3458_01311</name>
</gene>
<dbReference type="Pfam" id="PF00210">
    <property type="entry name" value="Ferritin"/>
    <property type="match status" value="1"/>
</dbReference>
<dbReference type="PROSITE" id="PS50905">
    <property type="entry name" value="FERRITIN_LIKE"/>
    <property type="match status" value="1"/>
</dbReference>
<dbReference type="InterPro" id="IPR012347">
    <property type="entry name" value="Ferritin-like"/>
</dbReference>
<reference evidence="5 6" key="1">
    <citation type="submission" date="2020-04" db="EMBL/GenBank/DDBJ databases">
        <authorList>
            <person name="De Canck E."/>
        </authorList>
    </citation>
    <scope>NUCLEOTIDE SEQUENCE [LARGE SCALE GENOMIC DNA]</scope>
    <source>
        <strain evidence="5 6">LMG 3458</strain>
    </source>
</reference>
<dbReference type="GO" id="GO:0004322">
    <property type="term" value="F:ferroxidase activity"/>
    <property type="evidence" value="ECO:0007669"/>
    <property type="project" value="TreeGrafter"/>
</dbReference>
<dbReference type="Gene3D" id="1.20.1260.10">
    <property type="match status" value="1"/>
</dbReference>
<dbReference type="Proteomes" id="UP000494111">
    <property type="component" value="Unassembled WGS sequence"/>
</dbReference>
<dbReference type="EMBL" id="CADIJO010000003">
    <property type="protein sequence ID" value="CAB3675164.1"/>
    <property type="molecule type" value="Genomic_DNA"/>
</dbReference>
<keyword evidence="3" id="KW-0479">Metal-binding</keyword>
<keyword evidence="2 3" id="KW-0408">Iron</keyword>
<evidence type="ECO:0000256" key="1">
    <source>
        <dbReference type="ARBA" id="ARBA00022434"/>
    </source>
</evidence>
<dbReference type="GO" id="GO:0006879">
    <property type="term" value="P:intracellular iron ion homeostasis"/>
    <property type="evidence" value="ECO:0007669"/>
    <property type="project" value="UniProtKB-KW"/>
</dbReference>
<feature type="binding site" evidence="3">
    <location>
        <position position="172"/>
    </location>
    <ligand>
        <name>Fe cation</name>
        <dbReference type="ChEBI" id="CHEBI:24875"/>
    </ligand>
</feature>
<feature type="binding site" evidence="3">
    <location>
        <position position="57"/>
    </location>
    <ligand>
        <name>Fe cation</name>
        <dbReference type="ChEBI" id="CHEBI:24875"/>
    </ligand>
</feature>
<feature type="binding site" evidence="3">
    <location>
        <position position="93"/>
    </location>
    <ligand>
        <name>Fe cation</name>
        <dbReference type="ChEBI" id="CHEBI:24875"/>
    </ligand>
</feature>
<name>A0A6S6ZET6_9BURK</name>
<dbReference type="GO" id="GO:0005829">
    <property type="term" value="C:cytosol"/>
    <property type="evidence" value="ECO:0007669"/>
    <property type="project" value="TreeGrafter"/>
</dbReference>
<accession>A0A6S6ZET6</accession>
<feature type="binding site" evidence="3">
    <location>
        <position position="140"/>
    </location>
    <ligand>
        <name>Fe cation</name>
        <dbReference type="ChEBI" id="CHEBI:24875"/>
    </ligand>
</feature>
<dbReference type="InterPro" id="IPR014490">
    <property type="entry name" value="Dps-like"/>
</dbReference>
<evidence type="ECO:0000259" key="4">
    <source>
        <dbReference type="PROSITE" id="PS50905"/>
    </source>
</evidence>
<dbReference type="CDD" id="cd00657">
    <property type="entry name" value="Ferritin_like"/>
    <property type="match status" value="1"/>
</dbReference>
<dbReference type="GO" id="GO:0008199">
    <property type="term" value="F:ferric iron binding"/>
    <property type="evidence" value="ECO:0007669"/>
    <property type="project" value="InterPro"/>
</dbReference>
<dbReference type="RefSeq" id="WP_425486124.1">
    <property type="nucleotide sequence ID" value="NZ_CADIJO010000003.1"/>
</dbReference>
<dbReference type="InterPro" id="IPR009040">
    <property type="entry name" value="Ferritin-like_diiron"/>
</dbReference>
<dbReference type="SUPFAM" id="SSF47240">
    <property type="entry name" value="Ferritin-like"/>
    <property type="match status" value="1"/>
</dbReference>
<protein>
    <recommendedName>
        <fullName evidence="4">Ferritin-like diiron domain-containing protein</fullName>
    </recommendedName>
</protein>
<evidence type="ECO:0000256" key="2">
    <source>
        <dbReference type="ARBA" id="ARBA00023004"/>
    </source>
</evidence>
<dbReference type="AlphaFoldDB" id="A0A6S6ZET6"/>
<organism evidence="5 6">
    <name type="scientific">Achromobacter deleyi</name>
    <dbReference type="NCBI Taxonomy" id="1353891"/>
    <lineage>
        <taxon>Bacteria</taxon>
        <taxon>Pseudomonadati</taxon>
        <taxon>Pseudomonadota</taxon>
        <taxon>Betaproteobacteria</taxon>
        <taxon>Burkholderiales</taxon>
        <taxon>Alcaligenaceae</taxon>
        <taxon>Achromobacter</taxon>
    </lineage>
</organism>